<organism evidence="8 9">
    <name type="scientific">Buchnera aphidicola subsp. Rhopalosiphum maidis</name>
    <dbReference type="NCBI Taxonomy" id="118109"/>
    <lineage>
        <taxon>Bacteria</taxon>
        <taxon>Pseudomonadati</taxon>
        <taxon>Pseudomonadota</taxon>
        <taxon>Gammaproteobacteria</taxon>
        <taxon>Enterobacterales</taxon>
        <taxon>Erwiniaceae</taxon>
        <taxon>Buchnera</taxon>
    </lineage>
</organism>
<evidence type="ECO:0000256" key="1">
    <source>
        <dbReference type="ARBA" id="ARBA00009054"/>
    </source>
</evidence>
<dbReference type="Gene3D" id="2.30.22.10">
    <property type="entry name" value="Head domain of nucleotide exchange factor GrpE"/>
    <property type="match status" value="1"/>
</dbReference>
<evidence type="ECO:0000256" key="6">
    <source>
        <dbReference type="RuleBase" id="RU004478"/>
    </source>
</evidence>
<dbReference type="GO" id="GO:0042803">
    <property type="term" value="F:protein homodimerization activity"/>
    <property type="evidence" value="ECO:0007669"/>
    <property type="project" value="InterPro"/>
</dbReference>
<dbReference type="InterPro" id="IPR009012">
    <property type="entry name" value="GrpE_head"/>
</dbReference>
<dbReference type="GO" id="GO:0000774">
    <property type="term" value="F:adenyl-nucleotide exchange factor activity"/>
    <property type="evidence" value="ECO:0007669"/>
    <property type="project" value="InterPro"/>
</dbReference>
<dbReference type="HAMAP" id="MF_01151">
    <property type="entry name" value="GrpE"/>
    <property type="match status" value="1"/>
</dbReference>
<comment type="subcellular location">
    <subcellularLocation>
        <location evidence="4">Cytoplasm</location>
    </subcellularLocation>
</comment>
<dbReference type="EMBL" id="CP032759">
    <property type="protein sequence ID" value="AYN24806.1"/>
    <property type="molecule type" value="Genomic_DNA"/>
</dbReference>
<keyword evidence="4" id="KW-0963">Cytoplasm</keyword>
<keyword evidence="2 4" id="KW-0346">Stress response</keyword>
<proteinExistence type="inferred from homology"/>
<comment type="similarity">
    <text evidence="1 4 6">Belongs to the GrpE family.</text>
</comment>
<evidence type="ECO:0000256" key="5">
    <source>
        <dbReference type="RuleBase" id="RU000639"/>
    </source>
</evidence>
<dbReference type="GO" id="GO:0005737">
    <property type="term" value="C:cytoplasm"/>
    <property type="evidence" value="ECO:0007669"/>
    <property type="project" value="UniProtKB-SubCell"/>
</dbReference>
<evidence type="ECO:0000256" key="2">
    <source>
        <dbReference type="ARBA" id="ARBA00023016"/>
    </source>
</evidence>
<evidence type="ECO:0000313" key="9">
    <source>
        <dbReference type="Proteomes" id="UP000271533"/>
    </source>
</evidence>
<dbReference type="Pfam" id="PF01025">
    <property type="entry name" value="GrpE"/>
    <property type="match status" value="1"/>
</dbReference>
<dbReference type="SUPFAM" id="SSF51064">
    <property type="entry name" value="Head domain of nucleotide exchange factor GrpE"/>
    <property type="match status" value="1"/>
</dbReference>
<dbReference type="PROSITE" id="PS01071">
    <property type="entry name" value="GRPE"/>
    <property type="match status" value="1"/>
</dbReference>
<keyword evidence="3 4" id="KW-0143">Chaperone</keyword>
<protein>
    <recommendedName>
        <fullName evidence="4 5">Protein GrpE</fullName>
    </recommendedName>
    <alternativeName>
        <fullName evidence="4">HSP-70 cofactor</fullName>
    </alternativeName>
</protein>
<dbReference type="PRINTS" id="PR00773">
    <property type="entry name" value="GRPEPROTEIN"/>
</dbReference>
<dbReference type="GO" id="GO:0051087">
    <property type="term" value="F:protein-folding chaperone binding"/>
    <property type="evidence" value="ECO:0007669"/>
    <property type="project" value="InterPro"/>
</dbReference>
<dbReference type="Gene3D" id="3.90.20.20">
    <property type="match status" value="1"/>
</dbReference>
<dbReference type="InterPro" id="IPR000740">
    <property type="entry name" value="GrpE"/>
</dbReference>
<dbReference type="InterPro" id="IPR013805">
    <property type="entry name" value="GrpE_CC"/>
</dbReference>
<dbReference type="PANTHER" id="PTHR21237:SF23">
    <property type="entry name" value="GRPE PROTEIN HOMOLOG, MITOCHONDRIAL"/>
    <property type="match status" value="1"/>
</dbReference>
<gene>
    <name evidence="4" type="primary">grpE</name>
    <name evidence="8" type="ORF">D8S97_02485</name>
</gene>
<dbReference type="OrthoDB" id="9789811at2"/>
<dbReference type="GO" id="GO:0006457">
    <property type="term" value="P:protein folding"/>
    <property type="evidence" value="ECO:0007669"/>
    <property type="project" value="InterPro"/>
</dbReference>
<evidence type="ECO:0000256" key="4">
    <source>
        <dbReference type="HAMAP-Rule" id="MF_01151"/>
    </source>
</evidence>
<comment type="function">
    <text evidence="4 5">Participates actively in the response to hyperosmotic and heat shock by preventing the aggregation of stress-denatured proteins, in association with DnaK and GrpE. It is the nucleotide exchange factor for DnaK and may function as a thermosensor. Unfolded proteins bind initially to DnaJ; upon interaction with the DnaJ-bound protein, DnaK hydrolyzes its bound ATP, resulting in the formation of a stable complex. GrpE releases ADP from DnaK; ATP binding to DnaK triggers the release of the substrate protein, thus completing the reaction cycle. Several rounds of ATP-dependent interactions between DnaJ, DnaK and GrpE are required for fully efficient folding.</text>
</comment>
<dbReference type="AlphaFoldDB" id="A0A3G2I5V9"/>
<dbReference type="Proteomes" id="UP000271533">
    <property type="component" value="Chromosome"/>
</dbReference>
<dbReference type="PANTHER" id="PTHR21237">
    <property type="entry name" value="GRPE PROTEIN"/>
    <property type="match status" value="1"/>
</dbReference>
<name>A0A3G2I5V9_BUCRM</name>
<sequence length="188" mass="22457">MKNKKDKNEKTVNDFKKEEKKENLEQIEKNNLITSLEVDLKEYQEQIINLQLKNHEETIKLNNRLNNEIEKFRKFSLEKLIIEFLPIIDNIERALNIIKEKREEFYLEIIKKLNFISSLLDEILTEFNISKINDNNVLFDPEIHQAMSIDYNDKIQDNHVVDIMQSGYILHESRLLRPAMVIVSKSKK</sequence>
<dbReference type="RefSeq" id="WP_158361400.1">
    <property type="nucleotide sequence ID" value="NZ_CP032759.1"/>
</dbReference>
<dbReference type="CDD" id="cd00446">
    <property type="entry name" value="GrpE"/>
    <property type="match status" value="1"/>
</dbReference>
<comment type="subunit">
    <text evidence="4">Homodimer.</text>
</comment>
<evidence type="ECO:0000256" key="3">
    <source>
        <dbReference type="ARBA" id="ARBA00023186"/>
    </source>
</evidence>
<accession>A0A3G2I5V9</accession>
<dbReference type="GO" id="GO:0051082">
    <property type="term" value="F:unfolded protein binding"/>
    <property type="evidence" value="ECO:0007669"/>
    <property type="project" value="TreeGrafter"/>
</dbReference>
<reference evidence="8 9" key="1">
    <citation type="submission" date="2018-10" db="EMBL/GenBank/DDBJ databases">
        <title>Genome sequence of the corn leaf aphid (Rhopalosiphum maidis Fitch).</title>
        <authorList>
            <person name="Chen W."/>
            <person name="Shakir S."/>
            <person name="Bigham M."/>
            <person name="Fei Z."/>
            <person name="Jander G."/>
        </authorList>
    </citation>
    <scope>NUCLEOTIDE SEQUENCE [LARGE SCALE GENOMIC DNA]</scope>
    <source>
        <strain evidence="8 9">BTI</strain>
    </source>
</reference>
<evidence type="ECO:0000256" key="7">
    <source>
        <dbReference type="SAM" id="MobiDB-lite"/>
    </source>
</evidence>
<feature type="region of interest" description="Disordered" evidence="7">
    <location>
        <begin position="1"/>
        <end position="21"/>
    </location>
</feature>
<dbReference type="SUPFAM" id="SSF58014">
    <property type="entry name" value="Coiled-coil domain of nucleotide exchange factor GrpE"/>
    <property type="match status" value="1"/>
</dbReference>
<evidence type="ECO:0000313" key="8">
    <source>
        <dbReference type="EMBL" id="AYN24806.1"/>
    </source>
</evidence>